<dbReference type="Pfam" id="PF26130">
    <property type="entry name" value="PB1-like"/>
    <property type="match status" value="1"/>
</dbReference>
<accession>A0AA36E2X1</accession>
<feature type="compositionally biased region" description="Polar residues" evidence="1">
    <location>
        <begin position="91"/>
        <end position="101"/>
    </location>
</feature>
<keyword evidence="4" id="KW-1185">Reference proteome</keyword>
<feature type="compositionally biased region" description="Acidic residues" evidence="1">
    <location>
        <begin position="108"/>
        <end position="120"/>
    </location>
</feature>
<dbReference type="Proteomes" id="UP001177003">
    <property type="component" value="Chromosome 4"/>
</dbReference>
<reference evidence="3" key="1">
    <citation type="submission" date="2023-04" db="EMBL/GenBank/DDBJ databases">
        <authorList>
            <person name="Vijverberg K."/>
            <person name="Xiong W."/>
            <person name="Schranz E."/>
        </authorList>
    </citation>
    <scope>NUCLEOTIDE SEQUENCE</scope>
</reference>
<name>A0AA36E2X1_LACSI</name>
<organism evidence="3 4">
    <name type="scientific">Lactuca saligna</name>
    <name type="common">Willowleaf lettuce</name>
    <dbReference type="NCBI Taxonomy" id="75948"/>
    <lineage>
        <taxon>Eukaryota</taxon>
        <taxon>Viridiplantae</taxon>
        <taxon>Streptophyta</taxon>
        <taxon>Embryophyta</taxon>
        <taxon>Tracheophyta</taxon>
        <taxon>Spermatophyta</taxon>
        <taxon>Magnoliopsida</taxon>
        <taxon>eudicotyledons</taxon>
        <taxon>Gunneridae</taxon>
        <taxon>Pentapetalae</taxon>
        <taxon>asterids</taxon>
        <taxon>campanulids</taxon>
        <taxon>Asterales</taxon>
        <taxon>Asteraceae</taxon>
        <taxon>Cichorioideae</taxon>
        <taxon>Cichorieae</taxon>
        <taxon>Lactucinae</taxon>
        <taxon>Lactuca</taxon>
    </lineage>
</organism>
<dbReference type="EMBL" id="OX465080">
    <property type="protein sequence ID" value="CAI9280991.1"/>
    <property type="molecule type" value="Genomic_DNA"/>
</dbReference>
<evidence type="ECO:0000313" key="3">
    <source>
        <dbReference type="EMBL" id="CAI9280991.1"/>
    </source>
</evidence>
<gene>
    <name evidence="3" type="ORF">LSALG_LOCUS20712</name>
</gene>
<proteinExistence type="predicted"/>
<dbReference type="AlphaFoldDB" id="A0AA36E2X1"/>
<feature type="domain" description="PB1-like" evidence="2">
    <location>
        <begin position="2"/>
        <end position="69"/>
    </location>
</feature>
<evidence type="ECO:0000313" key="4">
    <source>
        <dbReference type="Proteomes" id="UP001177003"/>
    </source>
</evidence>
<protein>
    <recommendedName>
        <fullName evidence="2">PB1-like domain-containing protein</fullName>
    </recommendedName>
</protein>
<evidence type="ECO:0000256" key="1">
    <source>
        <dbReference type="SAM" id="MobiDB-lite"/>
    </source>
</evidence>
<feature type="compositionally biased region" description="Basic and acidic residues" evidence="1">
    <location>
        <begin position="121"/>
        <end position="137"/>
    </location>
</feature>
<feature type="region of interest" description="Disordered" evidence="1">
    <location>
        <begin position="89"/>
        <end position="137"/>
    </location>
</feature>
<sequence length="137" mass="15777">MAIFISIEVHFQGVFIKKPFCYSDGIHHVFENIDFDGMSYTEFTVFLEGFTQEKCEKLYYCQSKLEKPAGIHLNEFMSQQHINMEGVTYKGVSQANGNQDATRGENPKDDEDENIPNVEDDNVRDVKGKPRFNEDIP</sequence>
<dbReference type="InterPro" id="IPR058594">
    <property type="entry name" value="PB1-like_dom_pln"/>
</dbReference>
<evidence type="ECO:0000259" key="2">
    <source>
        <dbReference type="Pfam" id="PF26130"/>
    </source>
</evidence>